<proteinExistence type="predicted"/>
<accession>A0A1I4VIR1</accession>
<dbReference type="OrthoDB" id="1338606at2"/>
<name>A0A1I4VIR1_CHROL</name>
<dbReference type="AlphaFoldDB" id="A0A1I4VIR1"/>
<gene>
    <name evidence="1" type="ORF">SAMN05421594_0341</name>
</gene>
<evidence type="ECO:0000313" key="1">
    <source>
        <dbReference type="EMBL" id="SFN01027.1"/>
    </source>
</evidence>
<keyword evidence="2" id="KW-1185">Reference proteome</keyword>
<reference evidence="2" key="1">
    <citation type="submission" date="2016-10" db="EMBL/GenBank/DDBJ databases">
        <authorList>
            <person name="Varghese N."/>
            <person name="Submissions S."/>
        </authorList>
    </citation>
    <scope>NUCLEOTIDE SEQUENCE [LARGE SCALE GENOMIC DNA]</scope>
    <source>
        <strain evidence="2">DSM 25575</strain>
    </source>
</reference>
<evidence type="ECO:0000313" key="2">
    <source>
        <dbReference type="Proteomes" id="UP000198769"/>
    </source>
</evidence>
<protein>
    <submittedName>
        <fullName evidence="1">Uncharacterized protein</fullName>
    </submittedName>
</protein>
<dbReference type="Proteomes" id="UP000198769">
    <property type="component" value="Unassembled WGS sequence"/>
</dbReference>
<dbReference type="EMBL" id="FOVD01000001">
    <property type="protein sequence ID" value="SFN01027.1"/>
    <property type="molecule type" value="Genomic_DNA"/>
</dbReference>
<sequence>MKNYIALILILISIGISGQNNTERKFDLEIFDYLNKAIDENSTSLENYLINSKPFSKWDMRPLVVKEVKALDSVYTSSQIPNFIILQIDFIDQF</sequence>
<organism evidence="1 2">
    <name type="scientific">Chryseobacterium oleae</name>
    <dbReference type="NCBI Taxonomy" id="491207"/>
    <lineage>
        <taxon>Bacteria</taxon>
        <taxon>Pseudomonadati</taxon>
        <taxon>Bacteroidota</taxon>
        <taxon>Flavobacteriia</taxon>
        <taxon>Flavobacteriales</taxon>
        <taxon>Weeksellaceae</taxon>
        <taxon>Chryseobacterium group</taxon>
        <taxon>Chryseobacterium</taxon>
    </lineage>
</organism>
<dbReference type="RefSeq" id="WP_090022269.1">
    <property type="nucleotide sequence ID" value="NZ_FOVD01000001.1"/>
</dbReference>